<dbReference type="STRING" id="77586.A0A0D9XZB1"/>
<dbReference type="Proteomes" id="UP000032180">
    <property type="component" value="Chromosome 12"/>
</dbReference>
<name>A0A0D9XZB1_9ORYZ</name>
<dbReference type="PANTHER" id="PTHR31170:SF18">
    <property type="entry name" value="(WILD MALAYSIAN BANANA) HYPOTHETICAL PROTEIN"/>
    <property type="match status" value="1"/>
</dbReference>
<dbReference type="PANTHER" id="PTHR31170">
    <property type="entry name" value="BNAC04G53230D PROTEIN"/>
    <property type="match status" value="1"/>
</dbReference>
<accession>A0A0D9XZB1</accession>
<reference evidence="4" key="2">
    <citation type="submission" date="2013-12" db="EMBL/GenBank/DDBJ databases">
        <authorList>
            <person name="Yu Y."/>
            <person name="Lee S."/>
            <person name="de Baynast K."/>
            <person name="Wissotski M."/>
            <person name="Liu L."/>
            <person name="Talag J."/>
            <person name="Goicoechea J."/>
            <person name="Angelova A."/>
            <person name="Jetty R."/>
            <person name="Kudrna D."/>
            <person name="Golser W."/>
            <person name="Rivera L."/>
            <person name="Zhang J."/>
            <person name="Wing R."/>
        </authorList>
    </citation>
    <scope>NUCLEOTIDE SEQUENCE</scope>
</reference>
<evidence type="ECO:0000256" key="2">
    <source>
        <dbReference type="SAM" id="Phobius"/>
    </source>
</evidence>
<dbReference type="InterPro" id="IPR004158">
    <property type="entry name" value="DUF247_pln"/>
</dbReference>
<keyword evidence="4" id="KW-1185">Reference proteome</keyword>
<keyword evidence="2" id="KW-0812">Transmembrane</keyword>
<keyword evidence="2" id="KW-0472">Membrane</keyword>
<reference evidence="3" key="3">
    <citation type="submission" date="2015-04" db="UniProtKB">
        <authorList>
            <consortium name="EnsemblPlants"/>
        </authorList>
    </citation>
    <scope>IDENTIFICATION</scope>
</reference>
<reference evidence="3 4" key="1">
    <citation type="submission" date="2012-08" db="EMBL/GenBank/DDBJ databases">
        <title>Oryza genome evolution.</title>
        <authorList>
            <person name="Wing R.A."/>
        </authorList>
    </citation>
    <scope>NUCLEOTIDE SEQUENCE</scope>
</reference>
<dbReference type="HOGENOM" id="CLU_020188_0_2_1"/>
<dbReference type="Gramene" id="LPERR12G09980.1">
    <property type="protein sequence ID" value="LPERR12G09980.1"/>
    <property type="gene ID" value="LPERR12G09980"/>
</dbReference>
<feature type="transmembrane region" description="Helical" evidence="2">
    <location>
        <begin position="402"/>
        <end position="426"/>
    </location>
</feature>
<dbReference type="eggNOG" id="ENOG502QR4P">
    <property type="taxonomic scope" value="Eukaryota"/>
</dbReference>
<dbReference type="AlphaFoldDB" id="A0A0D9XZB1"/>
<organism evidence="3 4">
    <name type="scientific">Leersia perrieri</name>
    <dbReference type="NCBI Taxonomy" id="77586"/>
    <lineage>
        <taxon>Eukaryota</taxon>
        <taxon>Viridiplantae</taxon>
        <taxon>Streptophyta</taxon>
        <taxon>Embryophyta</taxon>
        <taxon>Tracheophyta</taxon>
        <taxon>Spermatophyta</taxon>
        <taxon>Magnoliopsida</taxon>
        <taxon>Liliopsida</taxon>
        <taxon>Poales</taxon>
        <taxon>Poaceae</taxon>
        <taxon>BOP clade</taxon>
        <taxon>Oryzoideae</taxon>
        <taxon>Oryzeae</taxon>
        <taxon>Oryzinae</taxon>
        <taxon>Leersia</taxon>
    </lineage>
</organism>
<protein>
    <submittedName>
        <fullName evidence="3">Uncharacterized protein</fullName>
    </submittedName>
</protein>
<dbReference type="Pfam" id="PF03140">
    <property type="entry name" value="DUF247"/>
    <property type="match status" value="2"/>
</dbReference>
<proteinExistence type="predicted"/>
<feature type="region of interest" description="Disordered" evidence="1">
    <location>
        <begin position="223"/>
        <end position="246"/>
    </location>
</feature>
<sequence>MASGDGVKKRAAWVADLERDLAGATAESEFAIWKSHSVHRVPAAVKALHPHAYRPQVVSLGPFHHADPRLLPMESHKRRAVARLVARCSGTTSSSAALDQLVAAMMRTAEVYAAAGGGGGGGDDGEYKQRDPVFGRHGKVYMVPYVRRDMLIVDNQLPLLVLEKLVAVERRIYSQTMKVGVEYQVKKMVLRFISPSCKSPPPAKDEHRALHPLDVFRKSLLSDKKPRDGAGTITSRRHHDHNEDDEASSIIRSASELYEAGIRFKRSKTDSLHDISFRHGVLSLPSIIVDDSTEYMFLNLMAFERLHAGSGGGNDVTAYVFFMDNIIDSAADVALLTSKGIIQNAVGSDKAVASLFNGLAKDVVLDTDSELDAVQRMVNRYCRKPCNMWRANLVHTYFRSPWAFLSLAAALFLLAMAVLQTVYTVLSFYRDNGGGTISSSPPSAPAPR</sequence>
<evidence type="ECO:0000313" key="3">
    <source>
        <dbReference type="EnsemblPlants" id="LPERR12G09980.1"/>
    </source>
</evidence>
<dbReference type="EnsemblPlants" id="LPERR12G09980.1">
    <property type="protein sequence ID" value="LPERR12G09980.1"/>
    <property type="gene ID" value="LPERR12G09980"/>
</dbReference>
<keyword evidence="2" id="KW-1133">Transmembrane helix</keyword>
<evidence type="ECO:0000256" key="1">
    <source>
        <dbReference type="SAM" id="MobiDB-lite"/>
    </source>
</evidence>
<evidence type="ECO:0000313" key="4">
    <source>
        <dbReference type="Proteomes" id="UP000032180"/>
    </source>
</evidence>